<dbReference type="Pfam" id="PF00775">
    <property type="entry name" value="Dioxygenase_C"/>
    <property type="match status" value="1"/>
</dbReference>
<sequence length="204" mass="22497">MTTHLDLSSLSRRSAIKGWFATGAAIIGHTILSPAAHASDTTLPATPACGEDIGPTRSMTEGPFYSQNPPEKRNFRTDTDGSPVTLIGYVLSTTCTPIANAIVDLWHADANGRYDNQGFSMRGYQRTDAQGRYYFDTIRPAEYAGRTPHYHIKITPPNGPTLTTQLYFPEEPRNELDHLFDSALLMNMRPASDGEIGRFDFVLA</sequence>
<evidence type="ECO:0000256" key="1">
    <source>
        <dbReference type="ARBA" id="ARBA00007825"/>
    </source>
</evidence>
<feature type="compositionally biased region" description="Basic and acidic residues" evidence="4">
    <location>
        <begin position="70"/>
        <end position="79"/>
    </location>
</feature>
<dbReference type="InterPro" id="IPR050770">
    <property type="entry name" value="Intradiol_RC_Dioxygenase"/>
</dbReference>
<evidence type="ECO:0000259" key="5">
    <source>
        <dbReference type="Pfam" id="PF00775"/>
    </source>
</evidence>
<accession>A0A367VFE6</accession>
<dbReference type="GO" id="GO:0016702">
    <property type="term" value="F:oxidoreductase activity, acting on single donors with incorporation of molecular oxygen, incorporation of two atoms of oxygen"/>
    <property type="evidence" value="ECO:0007669"/>
    <property type="project" value="InterPro"/>
</dbReference>
<keyword evidence="2 6" id="KW-0223">Dioxygenase</keyword>
<dbReference type="AlphaFoldDB" id="A0A367VFE6"/>
<dbReference type="EMBL" id="JPWB01000003">
    <property type="protein sequence ID" value="RCK23221.1"/>
    <property type="molecule type" value="Genomic_DNA"/>
</dbReference>
<keyword evidence="3" id="KW-0560">Oxidoreductase</keyword>
<dbReference type="RefSeq" id="WP_062957648.1">
    <property type="nucleotide sequence ID" value="NZ_JPWB01000003.1"/>
</dbReference>
<evidence type="ECO:0000256" key="3">
    <source>
        <dbReference type="ARBA" id="ARBA00023002"/>
    </source>
</evidence>
<feature type="region of interest" description="Disordered" evidence="4">
    <location>
        <begin position="43"/>
        <end position="79"/>
    </location>
</feature>
<dbReference type="SUPFAM" id="SSF49482">
    <property type="entry name" value="Aromatic compound dioxygenase"/>
    <property type="match status" value="1"/>
</dbReference>
<dbReference type="PANTHER" id="PTHR33711">
    <property type="entry name" value="DIOXYGENASE, PUTATIVE (AFU_ORTHOLOGUE AFUA_2G02910)-RELATED"/>
    <property type="match status" value="1"/>
</dbReference>
<name>A0A367VFE6_9PROT</name>
<protein>
    <submittedName>
        <fullName evidence="6">Intradiol ring-cleavage dioxygenase</fullName>
    </submittedName>
</protein>
<comment type="similarity">
    <text evidence="1">Belongs to the intradiol ring-cleavage dioxygenase family.</text>
</comment>
<evidence type="ECO:0000313" key="6">
    <source>
        <dbReference type="EMBL" id="RCK23221.1"/>
    </source>
</evidence>
<feature type="domain" description="Intradiol ring-cleavage dioxygenases" evidence="5">
    <location>
        <begin position="61"/>
        <end position="182"/>
    </location>
</feature>
<comment type="caution">
    <text evidence="6">The sequence shown here is derived from an EMBL/GenBank/DDBJ whole genome shotgun (WGS) entry which is preliminary data.</text>
</comment>
<organism evidence="6 7">
    <name type="scientific">Thalassospira profundimaris</name>
    <dbReference type="NCBI Taxonomy" id="502049"/>
    <lineage>
        <taxon>Bacteria</taxon>
        <taxon>Pseudomonadati</taxon>
        <taxon>Pseudomonadota</taxon>
        <taxon>Alphaproteobacteria</taxon>
        <taxon>Rhodospirillales</taxon>
        <taxon>Thalassospiraceae</taxon>
        <taxon>Thalassospira</taxon>
    </lineage>
</organism>
<evidence type="ECO:0000313" key="7">
    <source>
        <dbReference type="Proteomes" id="UP000253061"/>
    </source>
</evidence>
<evidence type="ECO:0000256" key="2">
    <source>
        <dbReference type="ARBA" id="ARBA00022964"/>
    </source>
</evidence>
<gene>
    <name evidence="6" type="ORF">TH6_09370</name>
</gene>
<proteinExistence type="inferred from homology"/>
<dbReference type="GO" id="GO:0008199">
    <property type="term" value="F:ferric iron binding"/>
    <property type="evidence" value="ECO:0007669"/>
    <property type="project" value="InterPro"/>
</dbReference>
<dbReference type="Proteomes" id="UP000253061">
    <property type="component" value="Unassembled WGS sequence"/>
</dbReference>
<dbReference type="InterPro" id="IPR006311">
    <property type="entry name" value="TAT_signal"/>
</dbReference>
<reference evidence="6 7" key="1">
    <citation type="submission" date="2014-07" db="EMBL/GenBank/DDBJ databases">
        <title>Draft genome sequence of Thalassospira profundimaris R8-17.</title>
        <authorList>
            <person name="Lai Q."/>
            <person name="Shao Z."/>
        </authorList>
    </citation>
    <scope>NUCLEOTIDE SEQUENCE [LARGE SCALE GENOMIC DNA]</scope>
    <source>
        <strain evidence="6 7">R8-17</strain>
    </source>
</reference>
<dbReference type="InterPro" id="IPR000627">
    <property type="entry name" value="Intradiol_dOase_C"/>
</dbReference>
<dbReference type="InterPro" id="IPR015889">
    <property type="entry name" value="Intradiol_dOase_core"/>
</dbReference>
<dbReference type="PANTHER" id="PTHR33711:SF11">
    <property type="entry name" value="DIOXYGENASE"/>
    <property type="match status" value="1"/>
</dbReference>
<dbReference type="Gene3D" id="2.60.130.10">
    <property type="entry name" value="Aromatic compound dioxygenase"/>
    <property type="match status" value="1"/>
</dbReference>
<dbReference type="CDD" id="cd00421">
    <property type="entry name" value="intradiol_dioxygenase"/>
    <property type="match status" value="1"/>
</dbReference>
<dbReference type="PROSITE" id="PS51318">
    <property type="entry name" value="TAT"/>
    <property type="match status" value="1"/>
</dbReference>
<evidence type="ECO:0000256" key="4">
    <source>
        <dbReference type="SAM" id="MobiDB-lite"/>
    </source>
</evidence>